<keyword evidence="3 4" id="KW-0408">Iron</keyword>
<keyword evidence="6" id="KW-1133">Transmembrane helix</keyword>
<dbReference type="EMBL" id="JASEJX010000015">
    <property type="protein sequence ID" value="KAK4514757.1"/>
    <property type="molecule type" value="Genomic_DNA"/>
</dbReference>
<comment type="cofactor">
    <cofactor evidence="4">
        <name>heme</name>
        <dbReference type="ChEBI" id="CHEBI:30413"/>
    </cofactor>
</comment>
<dbReference type="AlphaFoldDB" id="A0AAN7DC66"/>
<evidence type="ECO:0000256" key="2">
    <source>
        <dbReference type="ARBA" id="ARBA00023002"/>
    </source>
</evidence>
<keyword evidence="4 5" id="KW-0349">Heme</keyword>
<keyword evidence="8" id="KW-1185">Reference proteome</keyword>
<dbReference type="PANTHER" id="PTHR46300">
    <property type="entry name" value="P450, PUTATIVE (EUROFUNG)-RELATED-RELATED"/>
    <property type="match status" value="1"/>
</dbReference>
<keyword evidence="5" id="KW-0503">Monooxygenase</keyword>
<evidence type="ECO:0000313" key="8">
    <source>
        <dbReference type="Proteomes" id="UP001304243"/>
    </source>
</evidence>
<dbReference type="RefSeq" id="XP_064681423.1">
    <property type="nucleotide sequence ID" value="XM_064821737.1"/>
</dbReference>
<dbReference type="GO" id="GO:0005840">
    <property type="term" value="C:ribosome"/>
    <property type="evidence" value="ECO:0007669"/>
    <property type="project" value="UniProtKB-KW"/>
</dbReference>
<dbReference type="Proteomes" id="UP001304243">
    <property type="component" value="Unassembled WGS sequence"/>
</dbReference>
<dbReference type="GO" id="GO:0016705">
    <property type="term" value="F:oxidoreductase activity, acting on paired donors, with incorporation or reduction of molecular oxygen"/>
    <property type="evidence" value="ECO:0007669"/>
    <property type="project" value="InterPro"/>
</dbReference>
<sequence length="541" mass="61412">MTKANALIFLSQRYAIPIISITIAATVLYSTCQFVSSINKSKPKSDKFQNATEIPTPGSRYPYIGHMLALGDAPSKKLIQWHKELGPIIKVHLGQQIWVLCDSPELAHKIFVTHGSETSFRPYSTYASEHYSFRGKVCATRAILQQKSICRYIEHRYLLVQNVSIQQSLYIVISILAPKQIDKYMDSISNESLELVNRLMRATEEDKSVDPMQHFMLQALNVIYKVSFGDRFETIEDPKFHELSSLIEETMMLGGFENDLASFLPILSIVDYFAGSQVKMKHFIKTKRDPVFKRLLKEAMSRDGPNVVKSLEEQKYEFTEEDKIVLMCDIIAGGTDTTATSLSWNFAILSHHLDVQQRAAEEIDNFIRAHGRVPGFQDRLEVPYCIAVIKESMRYRPISPFGIPHSVQRDVLIDNFIIPKGAVLISSMDSMHKNADNYSCPEIYSPERFMSNLKTMHAAANGKLEERDHYAFGWGRRICPGAYLAEAQIFNAMIQVLARCFIEADDKLGLPNIHESRSGGVTSMPLPHRLKFVKRTSCIPV</sequence>
<keyword evidence="1 4" id="KW-0479">Metal-binding</keyword>
<feature type="transmembrane region" description="Helical" evidence="6">
    <location>
        <begin position="14"/>
        <end position="35"/>
    </location>
</feature>
<feature type="binding site" description="axial binding residue" evidence="4">
    <location>
        <position position="479"/>
    </location>
    <ligand>
        <name>heme</name>
        <dbReference type="ChEBI" id="CHEBI:30413"/>
    </ligand>
    <ligandPart>
        <name>Fe</name>
        <dbReference type="ChEBI" id="CHEBI:18248"/>
    </ligandPart>
</feature>
<comment type="caution">
    <text evidence="7">The sequence shown here is derived from an EMBL/GenBank/DDBJ whole genome shotgun (WGS) entry which is preliminary data.</text>
</comment>
<dbReference type="SUPFAM" id="SSF48264">
    <property type="entry name" value="Cytochrome P450"/>
    <property type="match status" value="1"/>
</dbReference>
<dbReference type="GO" id="GO:0005506">
    <property type="term" value="F:iron ion binding"/>
    <property type="evidence" value="ECO:0007669"/>
    <property type="project" value="InterPro"/>
</dbReference>
<dbReference type="GeneID" id="89946062"/>
<evidence type="ECO:0000313" key="7">
    <source>
        <dbReference type="EMBL" id="KAK4514757.1"/>
    </source>
</evidence>
<evidence type="ECO:0000256" key="6">
    <source>
        <dbReference type="SAM" id="Phobius"/>
    </source>
</evidence>
<dbReference type="PRINTS" id="PR00385">
    <property type="entry name" value="P450"/>
</dbReference>
<evidence type="ECO:0000256" key="1">
    <source>
        <dbReference type="ARBA" id="ARBA00022723"/>
    </source>
</evidence>
<name>A0AAN7DC66_9FUNG</name>
<dbReference type="GO" id="GO:0020037">
    <property type="term" value="F:heme binding"/>
    <property type="evidence" value="ECO:0007669"/>
    <property type="project" value="InterPro"/>
</dbReference>
<dbReference type="PANTHER" id="PTHR46300:SF11">
    <property type="entry name" value="OXIDOREDUCTASE, PUTATIVE-RELATED"/>
    <property type="match status" value="1"/>
</dbReference>
<dbReference type="PROSITE" id="PS00086">
    <property type="entry name" value="CYTOCHROME_P450"/>
    <property type="match status" value="1"/>
</dbReference>
<keyword evidence="7" id="KW-0687">Ribonucleoprotein</keyword>
<proteinExistence type="inferred from homology"/>
<protein>
    <submittedName>
        <fullName evidence="7">60S ribosomal protein L26A</fullName>
    </submittedName>
</protein>
<evidence type="ECO:0000256" key="3">
    <source>
        <dbReference type="ARBA" id="ARBA00023004"/>
    </source>
</evidence>
<evidence type="ECO:0000256" key="5">
    <source>
        <dbReference type="RuleBase" id="RU000461"/>
    </source>
</evidence>
<dbReference type="InterPro" id="IPR017972">
    <property type="entry name" value="Cyt_P450_CS"/>
</dbReference>
<gene>
    <name evidence="7" type="primary">RPL26A_2</name>
    <name evidence="7" type="ORF">ATC70_002360</name>
</gene>
<keyword evidence="6" id="KW-0472">Membrane</keyword>
<dbReference type="InterPro" id="IPR002401">
    <property type="entry name" value="Cyt_P450_E_grp-I"/>
</dbReference>
<dbReference type="InterPro" id="IPR050364">
    <property type="entry name" value="Cytochrome_P450_fung"/>
</dbReference>
<keyword evidence="2 5" id="KW-0560">Oxidoreductase</keyword>
<keyword evidence="6" id="KW-0812">Transmembrane</keyword>
<organism evidence="7 8">
    <name type="scientific">Mucor velutinosus</name>
    <dbReference type="NCBI Taxonomy" id="708070"/>
    <lineage>
        <taxon>Eukaryota</taxon>
        <taxon>Fungi</taxon>
        <taxon>Fungi incertae sedis</taxon>
        <taxon>Mucoromycota</taxon>
        <taxon>Mucoromycotina</taxon>
        <taxon>Mucoromycetes</taxon>
        <taxon>Mucorales</taxon>
        <taxon>Mucorineae</taxon>
        <taxon>Mucoraceae</taxon>
        <taxon>Mucor</taxon>
    </lineage>
</organism>
<dbReference type="InterPro" id="IPR001128">
    <property type="entry name" value="Cyt_P450"/>
</dbReference>
<evidence type="ECO:0000256" key="4">
    <source>
        <dbReference type="PIRSR" id="PIRSR602401-1"/>
    </source>
</evidence>
<dbReference type="InterPro" id="IPR036396">
    <property type="entry name" value="Cyt_P450_sf"/>
</dbReference>
<dbReference type="Pfam" id="PF00067">
    <property type="entry name" value="p450"/>
    <property type="match status" value="1"/>
</dbReference>
<dbReference type="PRINTS" id="PR00463">
    <property type="entry name" value="EP450I"/>
</dbReference>
<dbReference type="GO" id="GO:0004497">
    <property type="term" value="F:monooxygenase activity"/>
    <property type="evidence" value="ECO:0007669"/>
    <property type="project" value="UniProtKB-KW"/>
</dbReference>
<dbReference type="Gene3D" id="1.10.630.10">
    <property type="entry name" value="Cytochrome P450"/>
    <property type="match status" value="1"/>
</dbReference>
<reference evidence="7 8" key="1">
    <citation type="submission" date="2022-11" db="EMBL/GenBank/DDBJ databases">
        <title>Mucor velutinosus strain NIH1002 WGS.</title>
        <authorList>
            <person name="Subramanian P."/>
            <person name="Mullikin J.C."/>
            <person name="Segre J.A."/>
            <person name="Zelazny A.M."/>
        </authorList>
    </citation>
    <scope>NUCLEOTIDE SEQUENCE [LARGE SCALE GENOMIC DNA]</scope>
    <source>
        <strain evidence="7 8">NIH1002</strain>
    </source>
</reference>
<keyword evidence="7" id="KW-0689">Ribosomal protein</keyword>
<comment type="similarity">
    <text evidence="5">Belongs to the cytochrome P450 family.</text>
</comment>
<accession>A0AAN7DC66</accession>